<accession>A0A8G0ZV66</accession>
<keyword evidence="3" id="KW-1185">Reference proteome</keyword>
<dbReference type="RefSeq" id="WP_220662960.1">
    <property type="nucleotide sequence ID" value="NZ_CP069370.1"/>
</dbReference>
<dbReference type="AlphaFoldDB" id="A0A8G0ZV66"/>
<gene>
    <name evidence="2" type="ORF">JO391_04310</name>
</gene>
<dbReference type="PROSITE" id="PS51186">
    <property type="entry name" value="GNAT"/>
    <property type="match status" value="1"/>
</dbReference>
<dbReference type="InterPro" id="IPR000182">
    <property type="entry name" value="GNAT_dom"/>
</dbReference>
<dbReference type="InterPro" id="IPR016181">
    <property type="entry name" value="Acyl_CoA_acyltransferase"/>
</dbReference>
<reference evidence="2" key="1">
    <citation type="submission" date="2021-02" db="EMBL/GenBank/DDBJ databases">
        <title>Rhodobacter shimadae sp. nov., an aerobic anoxygenic phototrophic bacterium isolated from a hot spring.</title>
        <authorList>
            <person name="Muramatsu S."/>
            <person name="Haruta S."/>
            <person name="Hirose S."/>
            <person name="Hanada S."/>
        </authorList>
    </citation>
    <scope>NUCLEOTIDE SEQUENCE</scope>
    <source>
        <strain evidence="2">N10</strain>
    </source>
</reference>
<dbReference type="SUPFAM" id="SSF55729">
    <property type="entry name" value="Acyl-CoA N-acyltransferases (Nat)"/>
    <property type="match status" value="1"/>
</dbReference>
<evidence type="ECO:0000259" key="1">
    <source>
        <dbReference type="PROSITE" id="PS51186"/>
    </source>
</evidence>
<dbReference type="Proteomes" id="UP000826300">
    <property type="component" value="Chromosome"/>
</dbReference>
<feature type="domain" description="N-acetyltransferase" evidence="1">
    <location>
        <begin position="3"/>
        <end position="161"/>
    </location>
</feature>
<dbReference type="KEGG" id="nsm:JO391_04310"/>
<protein>
    <submittedName>
        <fullName evidence="2">GNAT family N-acetyltransferase</fullName>
    </submittedName>
</protein>
<dbReference type="Pfam" id="PF13673">
    <property type="entry name" value="Acetyltransf_10"/>
    <property type="match status" value="1"/>
</dbReference>
<dbReference type="InterPro" id="IPR052564">
    <property type="entry name" value="N-acetyltrans/Recomb-assoc"/>
</dbReference>
<dbReference type="Gene3D" id="3.40.630.30">
    <property type="match status" value="1"/>
</dbReference>
<proteinExistence type="predicted"/>
<sequence>MAEVIRPFRLMDAQATRDVFVRAVRDGAAPLYSAAEIAVWLGDPVMPEGWGDWLAGHITFVAEDWGRITGFMMLERDGYLNMAFVLPEVMGTGTADRLYAEILAAARALDLPRLTVFASRHARRFFARHGWRPDRMLALPEGMERALTEGDNPITMGMVLEVEP</sequence>
<evidence type="ECO:0000313" key="2">
    <source>
        <dbReference type="EMBL" id="QYZ70743.1"/>
    </source>
</evidence>
<dbReference type="GO" id="GO:0016747">
    <property type="term" value="F:acyltransferase activity, transferring groups other than amino-acyl groups"/>
    <property type="evidence" value="ECO:0007669"/>
    <property type="project" value="InterPro"/>
</dbReference>
<dbReference type="PANTHER" id="PTHR43451">
    <property type="entry name" value="ACETYLTRANSFERASE (GNAT) FAMILY PROTEIN"/>
    <property type="match status" value="1"/>
</dbReference>
<organism evidence="2 3">
    <name type="scientific">Neotabrizicola shimadae</name>
    <dbReference type="NCBI Taxonomy" id="2807096"/>
    <lineage>
        <taxon>Bacteria</taxon>
        <taxon>Pseudomonadati</taxon>
        <taxon>Pseudomonadota</taxon>
        <taxon>Alphaproteobacteria</taxon>
        <taxon>Rhodobacterales</taxon>
        <taxon>Paracoccaceae</taxon>
        <taxon>Neotabrizicola</taxon>
    </lineage>
</organism>
<dbReference type="EMBL" id="CP069370">
    <property type="protein sequence ID" value="QYZ70743.1"/>
    <property type="molecule type" value="Genomic_DNA"/>
</dbReference>
<dbReference type="CDD" id="cd04301">
    <property type="entry name" value="NAT_SF"/>
    <property type="match status" value="1"/>
</dbReference>
<name>A0A8G0ZV66_9RHOB</name>
<dbReference type="PANTHER" id="PTHR43451:SF1">
    <property type="entry name" value="ACETYLTRANSFERASE"/>
    <property type="match status" value="1"/>
</dbReference>
<evidence type="ECO:0000313" key="3">
    <source>
        <dbReference type="Proteomes" id="UP000826300"/>
    </source>
</evidence>